<organism evidence="1 2">
    <name type="scientific">Saprolegnia parasitica (strain CBS 223.65)</name>
    <dbReference type="NCBI Taxonomy" id="695850"/>
    <lineage>
        <taxon>Eukaryota</taxon>
        <taxon>Sar</taxon>
        <taxon>Stramenopiles</taxon>
        <taxon>Oomycota</taxon>
        <taxon>Saprolegniomycetes</taxon>
        <taxon>Saprolegniales</taxon>
        <taxon>Saprolegniaceae</taxon>
        <taxon>Saprolegnia</taxon>
    </lineage>
</organism>
<name>A0A067C0K6_SAPPC</name>
<dbReference type="GeneID" id="24132936"/>
<reference evidence="1 2" key="1">
    <citation type="journal article" date="2013" name="PLoS Genet.">
        <title>Distinctive expansion of potential virulence genes in the genome of the oomycete fish pathogen Saprolegnia parasitica.</title>
        <authorList>
            <person name="Jiang R.H."/>
            <person name="de Bruijn I."/>
            <person name="Haas B.J."/>
            <person name="Belmonte R."/>
            <person name="Lobach L."/>
            <person name="Christie J."/>
            <person name="van den Ackerveken G."/>
            <person name="Bottin A."/>
            <person name="Bulone V."/>
            <person name="Diaz-Moreno S.M."/>
            <person name="Dumas B."/>
            <person name="Fan L."/>
            <person name="Gaulin E."/>
            <person name="Govers F."/>
            <person name="Grenville-Briggs L.J."/>
            <person name="Horner N.R."/>
            <person name="Levin J.Z."/>
            <person name="Mammella M."/>
            <person name="Meijer H.J."/>
            <person name="Morris P."/>
            <person name="Nusbaum C."/>
            <person name="Oome S."/>
            <person name="Phillips A.J."/>
            <person name="van Rooyen D."/>
            <person name="Rzeszutek E."/>
            <person name="Saraiva M."/>
            <person name="Secombes C.J."/>
            <person name="Seidl M.F."/>
            <person name="Snel B."/>
            <person name="Stassen J.H."/>
            <person name="Sykes S."/>
            <person name="Tripathy S."/>
            <person name="van den Berg H."/>
            <person name="Vega-Arreguin J.C."/>
            <person name="Wawra S."/>
            <person name="Young S.K."/>
            <person name="Zeng Q."/>
            <person name="Dieguez-Uribeondo J."/>
            <person name="Russ C."/>
            <person name="Tyler B.M."/>
            <person name="van West P."/>
        </authorList>
    </citation>
    <scope>NUCLEOTIDE SEQUENCE [LARGE SCALE GENOMIC DNA]</scope>
    <source>
        <strain evidence="1 2">CBS 223.65</strain>
    </source>
</reference>
<dbReference type="EMBL" id="KK583246">
    <property type="protein sequence ID" value="KDO24063.1"/>
    <property type="molecule type" value="Genomic_DNA"/>
</dbReference>
<dbReference type="OMA" id="TTHVAHE"/>
<dbReference type="OrthoDB" id="79648at2759"/>
<accession>A0A067C0K6</accession>
<proteinExistence type="predicted"/>
<sequence length="277" mass="31748">MSARAPTKRVKPRRSQVVLALRAHIHALESTRIRLGRARIAPLPWSDVAGALQDDMLLGVAENRRLKKELRHVEALTTYLQSLVLMLRPPKSLNFRDTWRHSHLPAGDAAARETAFAWILHQLRFNTDRAMQQRPFPSRGGGVYLDVDVRVSDDGVFTTHVAHEFFVRASLIDATESLWYAEETFNDVYRPLRQRQPSRVALPLRARDWMRYQQEEAGSTDQELKMNYLFGRFDKSDEGHCIVVARSILHDDALPVSATAWAVESTQWSVLPDKHVH</sequence>
<dbReference type="VEuPathDB" id="FungiDB:SPRG_10850"/>
<evidence type="ECO:0000313" key="1">
    <source>
        <dbReference type="EMBL" id="KDO24063.1"/>
    </source>
</evidence>
<gene>
    <name evidence="1" type="ORF">SPRG_10850</name>
</gene>
<dbReference type="AlphaFoldDB" id="A0A067C0K6"/>
<dbReference type="Proteomes" id="UP000030745">
    <property type="component" value="Unassembled WGS sequence"/>
</dbReference>
<dbReference type="KEGG" id="spar:SPRG_10850"/>
<protein>
    <submittedName>
        <fullName evidence="1">Uncharacterized protein</fullName>
    </submittedName>
</protein>
<keyword evidence="2" id="KW-1185">Reference proteome</keyword>
<dbReference type="RefSeq" id="XP_012205199.1">
    <property type="nucleotide sequence ID" value="XM_012349809.1"/>
</dbReference>
<evidence type="ECO:0000313" key="2">
    <source>
        <dbReference type="Proteomes" id="UP000030745"/>
    </source>
</evidence>